<dbReference type="Proteomes" id="UP000076154">
    <property type="component" value="Unassembled WGS sequence"/>
</dbReference>
<evidence type="ECO:0000313" key="1">
    <source>
        <dbReference type="EMBL" id="RDB27529.1"/>
    </source>
</evidence>
<sequence>MPTPELETPIATVQARIDTCAEEYRAAHVALTSLGCCWRRWDGSSSSYRSPMKIFERFQRVRLVIPTVNGYYRGYGERWGGRDDANDDTFRDALRVEWCKSRARAMRFAEEVALLSEEMDRVLRFFQWRQDWWKVKAEYWAGDVIGQSPRGEGLKALAECQAALQASLASHFIRLWLPIPSYVQAAHMRISESPGSGSLWTSLRAVGPELVPLPVSAEPPVPPVSVVA</sequence>
<dbReference type="AlphaFoldDB" id="A0A369JYU7"/>
<gene>
    <name evidence="1" type="ORF">Hypma_003785</name>
</gene>
<dbReference type="EMBL" id="LUEZ02000015">
    <property type="protein sequence ID" value="RDB27529.1"/>
    <property type="molecule type" value="Genomic_DNA"/>
</dbReference>
<evidence type="ECO:0000313" key="2">
    <source>
        <dbReference type="Proteomes" id="UP000076154"/>
    </source>
</evidence>
<dbReference type="InParanoid" id="A0A369JYU7"/>
<organism evidence="1 2">
    <name type="scientific">Hypsizygus marmoreus</name>
    <name type="common">White beech mushroom</name>
    <name type="synonym">Agaricus marmoreus</name>
    <dbReference type="NCBI Taxonomy" id="39966"/>
    <lineage>
        <taxon>Eukaryota</taxon>
        <taxon>Fungi</taxon>
        <taxon>Dikarya</taxon>
        <taxon>Basidiomycota</taxon>
        <taxon>Agaricomycotina</taxon>
        <taxon>Agaricomycetes</taxon>
        <taxon>Agaricomycetidae</taxon>
        <taxon>Agaricales</taxon>
        <taxon>Tricholomatineae</taxon>
        <taxon>Lyophyllaceae</taxon>
        <taxon>Hypsizygus</taxon>
    </lineage>
</organism>
<comment type="caution">
    <text evidence="1">The sequence shown here is derived from an EMBL/GenBank/DDBJ whole genome shotgun (WGS) entry which is preliminary data.</text>
</comment>
<reference evidence="1" key="1">
    <citation type="submission" date="2018-04" db="EMBL/GenBank/DDBJ databases">
        <title>Whole genome sequencing of Hypsizygus marmoreus.</title>
        <authorList>
            <person name="Choi I.-G."/>
            <person name="Min B."/>
            <person name="Kim J.-G."/>
            <person name="Kim S."/>
            <person name="Oh Y.-L."/>
            <person name="Kong W.-S."/>
            <person name="Park H."/>
            <person name="Jeong J."/>
            <person name="Song E.-S."/>
        </authorList>
    </citation>
    <scope>NUCLEOTIDE SEQUENCE [LARGE SCALE GENOMIC DNA]</scope>
    <source>
        <strain evidence="1">51987-8</strain>
    </source>
</reference>
<dbReference type="OrthoDB" id="3232711at2759"/>
<keyword evidence="2" id="KW-1185">Reference proteome</keyword>
<protein>
    <submittedName>
        <fullName evidence="1">Uncharacterized protein</fullName>
    </submittedName>
</protein>
<name>A0A369JYU7_HYPMA</name>
<accession>A0A369JYU7</accession>
<dbReference type="STRING" id="39966.A0A369JYU7"/>
<proteinExistence type="predicted"/>